<reference evidence="3 4" key="1">
    <citation type="submission" date="2019-05" db="EMBL/GenBank/DDBJ databases">
        <authorList>
            <person name="Qu J.-H."/>
        </authorList>
    </citation>
    <scope>NUCLEOTIDE SEQUENCE [LARGE SCALE GENOMIC DNA]</scope>
    <source>
        <strain evidence="3 4">T17</strain>
    </source>
</reference>
<dbReference type="Pfam" id="PF16344">
    <property type="entry name" value="FecR_C"/>
    <property type="match status" value="1"/>
</dbReference>
<dbReference type="Gene3D" id="3.55.50.30">
    <property type="match status" value="1"/>
</dbReference>
<evidence type="ECO:0000259" key="1">
    <source>
        <dbReference type="Pfam" id="PF04773"/>
    </source>
</evidence>
<protein>
    <submittedName>
        <fullName evidence="3">DUF4974 domain-containing protein</fullName>
    </submittedName>
</protein>
<dbReference type="PIRSF" id="PIRSF018266">
    <property type="entry name" value="FecR"/>
    <property type="match status" value="1"/>
</dbReference>
<evidence type="ECO:0000313" key="3">
    <source>
        <dbReference type="EMBL" id="TLV03020.1"/>
    </source>
</evidence>
<dbReference type="EMBL" id="VCEJ01000002">
    <property type="protein sequence ID" value="TLV03020.1"/>
    <property type="molecule type" value="Genomic_DNA"/>
</dbReference>
<comment type="caution">
    <text evidence="3">The sequence shown here is derived from an EMBL/GenBank/DDBJ whole genome shotgun (WGS) entry which is preliminary data.</text>
</comment>
<evidence type="ECO:0000259" key="2">
    <source>
        <dbReference type="Pfam" id="PF16344"/>
    </source>
</evidence>
<accession>A0A5R9L423</accession>
<dbReference type="RefSeq" id="WP_138364227.1">
    <property type="nucleotide sequence ID" value="NZ_VCEJ01000002.1"/>
</dbReference>
<organism evidence="3 4">
    <name type="scientific">Dyadobacter luticola</name>
    <dbReference type="NCBI Taxonomy" id="1979387"/>
    <lineage>
        <taxon>Bacteria</taxon>
        <taxon>Pseudomonadati</taxon>
        <taxon>Bacteroidota</taxon>
        <taxon>Cytophagia</taxon>
        <taxon>Cytophagales</taxon>
        <taxon>Spirosomataceae</taxon>
        <taxon>Dyadobacter</taxon>
    </lineage>
</organism>
<dbReference type="PANTHER" id="PTHR30273:SF2">
    <property type="entry name" value="PROTEIN FECR"/>
    <property type="match status" value="1"/>
</dbReference>
<dbReference type="InterPro" id="IPR012373">
    <property type="entry name" value="Ferrdict_sens_TM"/>
</dbReference>
<dbReference type="Pfam" id="PF04773">
    <property type="entry name" value="FecR"/>
    <property type="match status" value="1"/>
</dbReference>
<feature type="domain" description="Protein FecR C-terminal" evidence="2">
    <location>
        <begin position="293"/>
        <end position="357"/>
    </location>
</feature>
<dbReference type="InterPro" id="IPR006860">
    <property type="entry name" value="FecR"/>
</dbReference>
<feature type="domain" description="FecR protein" evidence="1">
    <location>
        <begin position="148"/>
        <end position="234"/>
    </location>
</feature>
<dbReference type="Gene3D" id="2.60.120.1440">
    <property type="match status" value="1"/>
</dbReference>
<dbReference type="PANTHER" id="PTHR30273">
    <property type="entry name" value="PERIPLASMIC SIGNAL SENSOR AND SIGMA FACTOR ACTIVATOR FECR-RELATED"/>
    <property type="match status" value="1"/>
</dbReference>
<dbReference type="GO" id="GO:0016989">
    <property type="term" value="F:sigma factor antagonist activity"/>
    <property type="evidence" value="ECO:0007669"/>
    <property type="project" value="TreeGrafter"/>
</dbReference>
<keyword evidence="4" id="KW-1185">Reference proteome</keyword>
<gene>
    <name evidence="3" type="ORF">FEN17_05250</name>
</gene>
<dbReference type="AlphaFoldDB" id="A0A5R9L423"/>
<sequence>MINYRMYSVEELAADDMFRRWVLAPTPEITSFWQQWLNENPERADAVARARELVNAVHNLYGDDLTDNQVEFEVEEIVRLAEARKEPASDRIIYWPALWKSAAAVVLVSGLALLYYTHKSPVEIAEKAPFEQIKEEVMQVRVNNSAVEMTILLGDNSVATLSKGSTIRYPKKFDAKERRVYLTGEAFFDVAKNPAQPFLVYTNETVTKVLGTSFRVKAFDDDNTVLVVVKTGRVSVYPKKAYETAAGETPKMAGVVLNPNQQAVFIRKENRLEKGMVSQPQLLSESISQKDQVFDDKPVTEVLQALQKTYGIVIIYNAETLANCAISAQFDDETLKQRMNAICEAIGASYEMINGQIMLVSKGCN</sequence>
<dbReference type="OrthoDB" id="645173at2"/>
<name>A0A5R9L423_9BACT</name>
<evidence type="ECO:0000313" key="4">
    <source>
        <dbReference type="Proteomes" id="UP000306402"/>
    </source>
</evidence>
<proteinExistence type="predicted"/>
<dbReference type="Proteomes" id="UP000306402">
    <property type="component" value="Unassembled WGS sequence"/>
</dbReference>
<dbReference type="InterPro" id="IPR032508">
    <property type="entry name" value="FecR_C"/>
</dbReference>